<sequence>MRHTEEARPDWPVGPYLRAARLAAGLDFEKAGEAADVSHTTIRQVERGWVIRKGVKVPIATTKSTVEAIAKAVGADQAEAVRLLGLTDARAARPRRRGSAVPPDVLAEIPDHVLIAELARRLDTRRATDQS</sequence>
<name>A0A1G6K1Y9_9PSEU</name>
<accession>A0A1G6K1Y9</accession>
<dbReference type="Proteomes" id="UP000199501">
    <property type="component" value="Unassembled WGS sequence"/>
</dbReference>
<protein>
    <submittedName>
        <fullName evidence="1">Helix-turn-helix domain-containing protein</fullName>
    </submittedName>
</protein>
<keyword evidence="2" id="KW-1185">Reference proteome</keyword>
<evidence type="ECO:0000313" key="2">
    <source>
        <dbReference type="Proteomes" id="UP000199501"/>
    </source>
</evidence>
<organism evidence="1 2">
    <name type="scientific">Actinokineospora iranica</name>
    <dbReference type="NCBI Taxonomy" id="1271860"/>
    <lineage>
        <taxon>Bacteria</taxon>
        <taxon>Bacillati</taxon>
        <taxon>Actinomycetota</taxon>
        <taxon>Actinomycetes</taxon>
        <taxon>Pseudonocardiales</taxon>
        <taxon>Pseudonocardiaceae</taxon>
        <taxon>Actinokineospora</taxon>
    </lineage>
</organism>
<dbReference type="SUPFAM" id="SSF47413">
    <property type="entry name" value="lambda repressor-like DNA-binding domains"/>
    <property type="match status" value="1"/>
</dbReference>
<proteinExistence type="predicted"/>
<dbReference type="Gene3D" id="1.10.260.40">
    <property type="entry name" value="lambda repressor-like DNA-binding domains"/>
    <property type="match status" value="1"/>
</dbReference>
<dbReference type="RefSeq" id="WP_175482642.1">
    <property type="nucleotide sequence ID" value="NZ_FMZZ01000001.1"/>
</dbReference>
<evidence type="ECO:0000313" key="1">
    <source>
        <dbReference type="EMBL" id="SDC25020.1"/>
    </source>
</evidence>
<reference evidence="2" key="1">
    <citation type="submission" date="2016-10" db="EMBL/GenBank/DDBJ databases">
        <authorList>
            <person name="Varghese N."/>
            <person name="Submissions S."/>
        </authorList>
    </citation>
    <scope>NUCLEOTIDE SEQUENCE [LARGE SCALE GENOMIC DNA]</scope>
    <source>
        <strain evidence="2">IBRC-M 10403</strain>
    </source>
</reference>
<dbReference type="GO" id="GO:0003677">
    <property type="term" value="F:DNA binding"/>
    <property type="evidence" value="ECO:0007669"/>
    <property type="project" value="InterPro"/>
</dbReference>
<dbReference type="InterPro" id="IPR010982">
    <property type="entry name" value="Lambda_DNA-bd_dom_sf"/>
</dbReference>
<dbReference type="EMBL" id="FMZZ01000001">
    <property type="protein sequence ID" value="SDC25020.1"/>
    <property type="molecule type" value="Genomic_DNA"/>
</dbReference>
<dbReference type="AlphaFoldDB" id="A0A1G6K1Y9"/>
<gene>
    <name evidence="1" type="ORF">SAMN05216174_101674</name>
</gene>
<dbReference type="Pfam" id="PF13560">
    <property type="entry name" value="HTH_31"/>
    <property type="match status" value="1"/>
</dbReference>